<evidence type="ECO:0000256" key="1">
    <source>
        <dbReference type="SAM" id="SignalP"/>
    </source>
</evidence>
<dbReference type="RefSeq" id="WP_183986063.1">
    <property type="nucleotide sequence ID" value="NZ_JACHHG010000004.1"/>
</dbReference>
<evidence type="ECO:0000313" key="2">
    <source>
        <dbReference type="EMBL" id="MBB6098047.1"/>
    </source>
</evidence>
<dbReference type="Gene3D" id="3.40.190.10">
    <property type="entry name" value="Periplasmic binding protein-like II"/>
    <property type="match status" value="2"/>
</dbReference>
<evidence type="ECO:0000313" key="3">
    <source>
        <dbReference type="Proteomes" id="UP000569951"/>
    </source>
</evidence>
<keyword evidence="3" id="KW-1185">Reference proteome</keyword>
<dbReference type="InterPro" id="IPR011852">
    <property type="entry name" value="TRAP_TAXI"/>
</dbReference>
<sequence length="321" mass="34283">MTRNLLLSAALAASVAGSSALAQREFITIGSGSTTGVYFPIASGMAKLINDANDGLRANARSTGGSVFNVTALGSGELQMATVQNDIAFYAYNGKGVDAFNNKPVKSLRAIAALYPEVIHIVARKDAKINSVEDLKGKRVVVGDVGSGTEQNAAQILEAYGLSFKDLGQTVRVNATQGAQLLQDGRADVLFYTVGIGASAIQQIALTTPINIVPVDGKQARDITKKYPYYVTVNIPTNSYKGQNVFVPTVAVQAMLLTTDKESEDAVYKAMKAMFDKQDAFKALHPNLEKYFTLQKAVKGLPVPLHPGAAKYFKEKNISVK</sequence>
<feature type="chain" id="PRO_5032466087" description="TRAP transporter solute receptor, TAXI family" evidence="1">
    <location>
        <begin position="23"/>
        <end position="321"/>
    </location>
</feature>
<dbReference type="AlphaFoldDB" id="A0A841HXB4"/>
<protein>
    <recommendedName>
        <fullName evidence="4">TRAP transporter solute receptor, TAXI family</fullName>
    </recommendedName>
</protein>
<dbReference type="SUPFAM" id="SSF53850">
    <property type="entry name" value="Periplasmic binding protein-like II"/>
    <property type="match status" value="1"/>
</dbReference>
<gene>
    <name evidence="2" type="ORF">HNR42_001470</name>
</gene>
<evidence type="ECO:0008006" key="4">
    <source>
        <dbReference type="Google" id="ProtNLM"/>
    </source>
</evidence>
<dbReference type="CDD" id="cd13567">
    <property type="entry name" value="PBP2_TtGluBP"/>
    <property type="match status" value="1"/>
</dbReference>
<dbReference type="Proteomes" id="UP000569951">
    <property type="component" value="Unassembled WGS sequence"/>
</dbReference>
<name>A0A841HXB4_9DEIO</name>
<keyword evidence="1" id="KW-0732">Signal</keyword>
<dbReference type="NCBIfam" id="TIGR02122">
    <property type="entry name" value="TRAP_TAXI"/>
    <property type="match status" value="1"/>
</dbReference>
<accession>A0A841HXB4</accession>
<comment type="caution">
    <text evidence="2">The sequence shown here is derived from an EMBL/GenBank/DDBJ whole genome shotgun (WGS) entry which is preliminary data.</text>
</comment>
<dbReference type="PANTHER" id="PTHR42941">
    <property type="entry name" value="SLL1037 PROTEIN"/>
    <property type="match status" value="1"/>
</dbReference>
<reference evidence="2 3" key="1">
    <citation type="submission" date="2020-08" db="EMBL/GenBank/DDBJ databases">
        <title>Genomic Encyclopedia of Type Strains, Phase IV (KMG-IV): sequencing the most valuable type-strain genomes for metagenomic binning, comparative biology and taxonomic classification.</title>
        <authorList>
            <person name="Goeker M."/>
        </authorList>
    </citation>
    <scope>NUCLEOTIDE SEQUENCE [LARGE SCALE GENOMIC DNA]</scope>
    <source>
        <strain evidence="2 3">DSM 21458</strain>
    </source>
</reference>
<dbReference type="EMBL" id="JACHHG010000004">
    <property type="protein sequence ID" value="MBB6098047.1"/>
    <property type="molecule type" value="Genomic_DNA"/>
</dbReference>
<feature type="signal peptide" evidence="1">
    <location>
        <begin position="1"/>
        <end position="22"/>
    </location>
</feature>
<dbReference type="PANTHER" id="PTHR42941:SF1">
    <property type="entry name" value="SLL1037 PROTEIN"/>
    <property type="match status" value="1"/>
</dbReference>
<organism evidence="2 3">
    <name type="scientific">Deinobacterium chartae</name>
    <dbReference type="NCBI Taxonomy" id="521158"/>
    <lineage>
        <taxon>Bacteria</taxon>
        <taxon>Thermotogati</taxon>
        <taxon>Deinococcota</taxon>
        <taxon>Deinococci</taxon>
        <taxon>Deinococcales</taxon>
        <taxon>Deinococcaceae</taxon>
        <taxon>Deinobacterium</taxon>
    </lineage>
</organism>
<dbReference type="Pfam" id="PF16868">
    <property type="entry name" value="NMT1_3"/>
    <property type="match status" value="1"/>
</dbReference>
<proteinExistence type="predicted"/>